<proteinExistence type="predicted"/>
<evidence type="ECO:0000256" key="1">
    <source>
        <dbReference type="SAM" id="Phobius"/>
    </source>
</evidence>
<feature type="transmembrane region" description="Helical" evidence="1">
    <location>
        <begin position="15"/>
        <end position="35"/>
    </location>
</feature>
<sequence length="117" mass="13257">MKDKEKHTLNALHKLVSYFMVLLFLAFPIVQVVHWHAHASKITTHNDSKLVIDNIAEQCKICDFLAHKQLKEFHMSNSIELVVPIVQPVKTCTNLISGNYTFTLNGFTNKGPPTPLC</sequence>
<keyword evidence="1" id="KW-1133">Transmembrane helix</keyword>
<evidence type="ECO:0000313" key="3">
    <source>
        <dbReference type="Proteomes" id="UP000199666"/>
    </source>
</evidence>
<evidence type="ECO:0000313" key="2">
    <source>
        <dbReference type="EMBL" id="SFH19683.1"/>
    </source>
</evidence>
<dbReference type="AlphaFoldDB" id="A0A1I2Y1Z7"/>
<dbReference type="STRING" id="414048.SAMN04489864_106176"/>
<dbReference type="EMBL" id="FOPP01000006">
    <property type="protein sequence ID" value="SFH19683.1"/>
    <property type="molecule type" value="Genomic_DNA"/>
</dbReference>
<accession>A0A1I2Y1Z7</accession>
<gene>
    <name evidence="2" type="ORF">SAMN04489864_106176</name>
</gene>
<protein>
    <submittedName>
        <fullName evidence="2">Uncharacterized protein</fullName>
    </submittedName>
</protein>
<organism evidence="2 3">
    <name type="scientific">Pedobacter insulae</name>
    <dbReference type="NCBI Taxonomy" id="414048"/>
    <lineage>
        <taxon>Bacteria</taxon>
        <taxon>Pseudomonadati</taxon>
        <taxon>Bacteroidota</taxon>
        <taxon>Sphingobacteriia</taxon>
        <taxon>Sphingobacteriales</taxon>
        <taxon>Sphingobacteriaceae</taxon>
        <taxon>Pedobacter</taxon>
    </lineage>
</organism>
<name>A0A1I2Y1Z7_9SPHI</name>
<keyword evidence="3" id="KW-1185">Reference proteome</keyword>
<keyword evidence="1" id="KW-0812">Transmembrane</keyword>
<reference evidence="2 3" key="1">
    <citation type="submission" date="2016-10" db="EMBL/GenBank/DDBJ databases">
        <authorList>
            <person name="de Groot N.N."/>
        </authorList>
    </citation>
    <scope>NUCLEOTIDE SEQUENCE [LARGE SCALE GENOMIC DNA]</scope>
    <source>
        <strain evidence="2 3">DSM 18684</strain>
    </source>
</reference>
<dbReference type="Proteomes" id="UP000199666">
    <property type="component" value="Unassembled WGS sequence"/>
</dbReference>
<keyword evidence="1" id="KW-0472">Membrane</keyword>